<dbReference type="AlphaFoldDB" id="A0A2Z4LX34"/>
<dbReference type="PROSITE" id="PS50878">
    <property type="entry name" value="RT_POL"/>
    <property type="match status" value="1"/>
</dbReference>
<dbReference type="SUPFAM" id="SSF56672">
    <property type="entry name" value="DNA/RNA polymerases"/>
    <property type="match status" value="1"/>
</dbReference>
<name>A0A2Z4LX34_9FLAO</name>
<dbReference type="KEGG" id="spon:HME9304_02877"/>
<proteinExistence type="predicted"/>
<organism evidence="2 3">
    <name type="scientific">Flagellimonas maritima</name>
    <dbReference type="NCBI Taxonomy" id="1383885"/>
    <lineage>
        <taxon>Bacteria</taxon>
        <taxon>Pseudomonadati</taxon>
        <taxon>Bacteroidota</taxon>
        <taxon>Flavobacteriia</taxon>
        <taxon>Flavobacteriales</taxon>
        <taxon>Flavobacteriaceae</taxon>
        <taxon>Flagellimonas</taxon>
    </lineage>
</organism>
<dbReference type="NCBIfam" id="NF041747">
    <property type="entry name" value="Drt3a"/>
    <property type="match status" value="1"/>
</dbReference>
<dbReference type="OrthoDB" id="9780724at2"/>
<evidence type="ECO:0000313" key="3">
    <source>
        <dbReference type="Proteomes" id="UP000248536"/>
    </source>
</evidence>
<dbReference type="Proteomes" id="UP000248536">
    <property type="component" value="Chromosome"/>
</dbReference>
<dbReference type="RefSeq" id="WP_112379200.1">
    <property type="nucleotide sequence ID" value="NZ_CP030104.1"/>
</dbReference>
<evidence type="ECO:0000313" key="2">
    <source>
        <dbReference type="EMBL" id="AWX45847.1"/>
    </source>
</evidence>
<keyword evidence="3" id="KW-1185">Reference proteome</keyword>
<dbReference type="Pfam" id="PF00078">
    <property type="entry name" value="RVT_1"/>
    <property type="match status" value="1"/>
</dbReference>
<protein>
    <recommendedName>
        <fullName evidence="1">Reverse transcriptase domain-containing protein</fullName>
    </recommendedName>
</protein>
<sequence length="442" mass="51233">MLDQSFSAKNFRIIFDISNRNGFFVEDKLSLSSIRKVTEEIKVYGNLAKSYNKSGNKVLAHFFNEVKEQLREVRNVEIDNVLEEISLIISQSDFKIELKQIKIPGGKDLYTITNKPEYFFAIKQAQFNISRLFGVKQSNRHSIVEQLFTLLNDKFPKTVIRTDISSFYESIDHESLAKHINHDNLLSPKSRKIINSILRSYKVLSGSNKGVPRGIGVSAYLSELFMRRIDQTIRSIPGVTYYARFVDDIVVIFTPNPNEPGRVYLNEVKYAIEKNSSIRTNPAKTFPLSIVDLSIKHNFEFLGYEFIIQHGKVKTKLTSAKFDKLEKRTELAFDHYVNFSKVNKKEARKILVKRIRFLTGNTRLANNKAKILIGIYYSNSSLTEMGQIKRLNARLKRQINTRITSVSLKKRLNRYDFIDSFENRNFSSFSSDELKAIMQIWK</sequence>
<feature type="domain" description="Reverse transcriptase" evidence="1">
    <location>
        <begin position="1"/>
        <end position="306"/>
    </location>
</feature>
<evidence type="ECO:0000259" key="1">
    <source>
        <dbReference type="PROSITE" id="PS50878"/>
    </source>
</evidence>
<accession>A0A2Z4LX34</accession>
<gene>
    <name evidence="2" type="ORF">HME9304_02877</name>
</gene>
<dbReference type="EMBL" id="CP030104">
    <property type="protein sequence ID" value="AWX45847.1"/>
    <property type="molecule type" value="Genomic_DNA"/>
</dbReference>
<dbReference type="CDD" id="cd01646">
    <property type="entry name" value="RT_Bac_retron_I"/>
    <property type="match status" value="1"/>
</dbReference>
<dbReference type="InterPro" id="IPR000477">
    <property type="entry name" value="RT_dom"/>
</dbReference>
<reference evidence="2 3" key="1">
    <citation type="submission" date="2018-06" db="EMBL/GenBank/DDBJ databases">
        <title>Spongiibacterium sp. HME9304 Genome sequencing and assembly.</title>
        <authorList>
            <person name="Kang H."/>
            <person name="Kim H."/>
            <person name="Joh K."/>
        </authorList>
    </citation>
    <scope>NUCLEOTIDE SEQUENCE [LARGE SCALE GENOMIC DNA]</scope>
    <source>
        <strain evidence="2 3">HME9304</strain>
    </source>
</reference>
<dbReference type="InterPro" id="IPR043502">
    <property type="entry name" value="DNA/RNA_pol_sf"/>
</dbReference>